<dbReference type="Proteomes" id="UP001445076">
    <property type="component" value="Unassembled WGS sequence"/>
</dbReference>
<reference evidence="1 2" key="1">
    <citation type="journal article" date="2024" name="BMC Genomics">
        <title>Genome assembly of redclaw crayfish (Cherax quadricarinatus) provides insights into its immune adaptation and hypoxia tolerance.</title>
        <authorList>
            <person name="Liu Z."/>
            <person name="Zheng J."/>
            <person name="Li H."/>
            <person name="Fang K."/>
            <person name="Wang S."/>
            <person name="He J."/>
            <person name="Zhou D."/>
            <person name="Weng S."/>
            <person name="Chi M."/>
            <person name="Gu Z."/>
            <person name="He J."/>
            <person name="Li F."/>
            <person name="Wang M."/>
        </authorList>
    </citation>
    <scope>NUCLEOTIDE SEQUENCE [LARGE SCALE GENOMIC DNA]</scope>
    <source>
        <strain evidence="1">ZL_2023a</strain>
    </source>
</reference>
<proteinExistence type="predicted"/>
<sequence>MAEYIYHGILSMRGSRISVFSFKSCDGDKFVVCMKACICINGETIKNNRFPRDVLSEHSGKFIVTKLHKTSQCYDYAFEIRDKDSTCDCADHHQSYIPEPGKTLFGILIDYSSVKDT</sequence>
<comment type="caution">
    <text evidence="1">The sequence shown here is derived from an EMBL/GenBank/DDBJ whole genome shotgun (WGS) entry which is preliminary data.</text>
</comment>
<keyword evidence="2" id="KW-1185">Reference proteome</keyword>
<organism evidence="1 2">
    <name type="scientific">Cherax quadricarinatus</name>
    <name type="common">Australian red claw crayfish</name>
    <dbReference type="NCBI Taxonomy" id="27406"/>
    <lineage>
        <taxon>Eukaryota</taxon>
        <taxon>Metazoa</taxon>
        <taxon>Ecdysozoa</taxon>
        <taxon>Arthropoda</taxon>
        <taxon>Crustacea</taxon>
        <taxon>Multicrustacea</taxon>
        <taxon>Malacostraca</taxon>
        <taxon>Eumalacostraca</taxon>
        <taxon>Eucarida</taxon>
        <taxon>Decapoda</taxon>
        <taxon>Pleocyemata</taxon>
        <taxon>Astacidea</taxon>
        <taxon>Parastacoidea</taxon>
        <taxon>Parastacidae</taxon>
        <taxon>Cherax</taxon>
    </lineage>
</organism>
<dbReference type="EMBL" id="JARKIK010000066">
    <property type="protein sequence ID" value="KAK8729829.1"/>
    <property type="molecule type" value="Genomic_DNA"/>
</dbReference>
<evidence type="ECO:0000313" key="2">
    <source>
        <dbReference type="Proteomes" id="UP001445076"/>
    </source>
</evidence>
<protein>
    <submittedName>
        <fullName evidence="1">Uncharacterized protein</fullName>
    </submittedName>
</protein>
<feature type="non-terminal residue" evidence="1">
    <location>
        <position position="117"/>
    </location>
</feature>
<accession>A0AAW0WQU1</accession>
<dbReference type="AlphaFoldDB" id="A0AAW0WQU1"/>
<name>A0AAW0WQU1_CHEQU</name>
<gene>
    <name evidence="1" type="ORF">OTU49_008345</name>
</gene>
<evidence type="ECO:0000313" key="1">
    <source>
        <dbReference type="EMBL" id="KAK8729829.1"/>
    </source>
</evidence>